<accession>A0ABN8EQR8</accession>
<sequence>MKEIINNPWNFSFFEENNQLFLIIVCGNVGIFELKIKLTKKECELYQTTGVTYIENLVKDIQNSPSKYIKRNLN</sequence>
<reference evidence="1" key="1">
    <citation type="submission" date="2021-12" db="EMBL/GenBank/DDBJ databases">
        <authorList>
            <person name="Rodrigo-Torres L."/>
            <person name="Arahal R. D."/>
            <person name="Lucena T."/>
        </authorList>
    </citation>
    <scope>NUCLEOTIDE SEQUENCE</scope>
    <source>
        <strain evidence="1">CECT 8858</strain>
    </source>
</reference>
<dbReference type="Proteomes" id="UP000837932">
    <property type="component" value="Unassembled WGS sequence"/>
</dbReference>
<name>A0ABN8EQR8_9BACT</name>
<keyword evidence="2" id="KW-1185">Reference proteome</keyword>
<proteinExistence type="predicted"/>
<organism evidence="1 2">
    <name type="scientific">Emticicia aquatica</name>
    <dbReference type="NCBI Taxonomy" id="1681835"/>
    <lineage>
        <taxon>Bacteria</taxon>
        <taxon>Pseudomonadati</taxon>
        <taxon>Bacteroidota</taxon>
        <taxon>Cytophagia</taxon>
        <taxon>Cytophagales</taxon>
        <taxon>Leadbetterellaceae</taxon>
        <taxon>Emticicia</taxon>
    </lineage>
</organism>
<protein>
    <submittedName>
        <fullName evidence="1">Uncharacterized protein</fullName>
    </submittedName>
</protein>
<evidence type="ECO:0000313" key="1">
    <source>
        <dbReference type="EMBL" id="CAH0995245.1"/>
    </source>
</evidence>
<evidence type="ECO:0000313" key="2">
    <source>
        <dbReference type="Proteomes" id="UP000837932"/>
    </source>
</evidence>
<dbReference type="EMBL" id="CAKLPY010000001">
    <property type="protein sequence ID" value="CAH0995245.1"/>
    <property type="molecule type" value="Genomic_DNA"/>
</dbReference>
<gene>
    <name evidence="1" type="ORF">EMA8858_01365</name>
</gene>
<comment type="caution">
    <text evidence="1">The sequence shown here is derived from an EMBL/GenBank/DDBJ whole genome shotgun (WGS) entry which is preliminary data.</text>
</comment>
<dbReference type="RefSeq" id="WP_238805716.1">
    <property type="nucleotide sequence ID" value="NZ_CAKLPY010000001.1"/>
</dbReference>